<reference evidence="1 2" key="2">
    <citation type="submission" date="2019-05" db="EMBL/GenBank/DDBJ databases">
        <authorList>
            <person name="Ravantti J.J."/>
        </authorList>
    </citation>
    <scope>NUCLEOTIDE SEQUENCE [LARGE SCALE GENOMIC DNA]</scope>
    <source>
        <strain evidence="1 2">B185</strain>
    </source>
</reference>
<organism evidence="1 2">
    <name type="scientific">Flavobacterium columnare</name>
    <dbReference type="NCBI Taxonomy" id="996"/>
    <lineage>
        <taxon>Bacteria</taxon>
        <taxon>Pseudomonadati</taxon>
        <taxon>Bacteroidota</taxon>
        <taxon>Flavobacteriia</taxon>
        <taxon>Flavobacteriales</taxon>
        <taxon>Flavobacteriaceae</taxon>
        <taxon>Flavobacterium</taxon>
    </lineage>
</organism>
<protein>
    <submittedName>
        <fullName evidence="1">Uncharacterized protein</fullName>
    </submittedName>
</protein>
<dbReference type="Proteomes" id="UP000304840">
    <property type="component" value="Chromosome"/>
</dbReference>
<sequence>MKLKYIDLTQFLKSNKLLNKGDYLYRHDKNEYPLKEEFDLSNLYFVTESNGHELTIHNMSNSNIEKIDLNSTSEIWWLLPLPDLIRKQIGLE</sequence>
<evidence type="ECO:0000313" key="2">
    <source>
        <dbReference type="Proteomes" id="UP000304840"/>
    </source>
</evidence>
<evidence type="ECO:0000313" key="1">
    <source>
        <dbReference type="EMBL" id="AMO19762.1"/>
    </source>
</evidence>
<reference evidence="2" key="1">
    <citation type="submission" date="2016-03" db="EMBL/GenBank/DDBJ databases">
        <title>Flavobacterium columnare strain B185, complete genome.</title>
        <authorList>
            <person name="Sundberg L.-R."/>
            <person name="Papponen P."/>
            <person name="Laanto E."/>
        </authorList>
    </citation>
    <scope>NUCLEOTIDE SEQUENCE [LARGE SCALE GENOMIC DNA]</scope>
    <source>
        <strain evidence="2">B185</strain>
    </source>
</reference>
<gene>
    <name evidence="1" type="ORF">UN65_04840</name>
</gene>
<dbReference type="EMBL" id="CP010992">
    <property type="protein sequence ID" value="AMO19762.1"/>
    <property type="molecule type" value="Genomic_DNA"/>
</dbReference>
<accession>A0AAI8CGJ0</accession>
<dbReference type="RefSeq" id="WP_138425083.1">
    <property type="nucleotide sequence ID" value="NZ_CP010992.1"/>
</dbReference>
<proteinExistence type="predicted"/>
<dbReference type="AlphaFoldDB" id="A0AAI8CGJ0"/>
<name>A0AAI8CGJ0_9FLAO</name>